<dbReference type="InterPro" id="IPR003439">
    <property type="entry name" value="ABC_transporter-like_ATP-bd"/>
</dbReference>
<gene>
    <name evidence="12" type="ORF">GA838_04355</name>
</gene>
<keyword evidence="5" id="KW-0677">Repeat</keyword>
<comment type="function">
    <text evidence="10">Probably part of an ABC transporter complex. Responsible for energy coupling to the transport system.</text>
</comment>
<dbReference type="InterPro" id="IPR015856">
    <property type="entry name" value="ABC_transpr_CbiO/EcfA_su"/>
</dbReference>
<evidence type="ECO:0000256" key="7">
    <source>
        <dbReference type="ARBA" id="ARBA00022840"/>
    </source>
</evidence>
<evidence type="ECO:0000256" key="1">
    <source>
        <dbReference type="ARBA" id="ARBA00004202"/>
    </source>
</evidence>
<comment type="similarity">
    <text evidence="2">Belongs to the ABC transporter superfamily.</text>
</comment>
<dbReference type="CDD" id="cd03225">
    <property type="entry name" value="ABC_cobalt_CbiO_domain1"/>
    <property type="match status" value="1"/>
</dbReference>
<evidence type="ECO:0000313" key="13">
    <source>
        <dbReference type="Proteomes" id="UP001281024"/>
    </source>
</evidence>
<dbReference type="PROSITE" id="PS00211">
    <property type="entry name" value="ABC_TRANSPORTER_1"/>
    <property type="match status" value="2"/>
</dbReference>
<evidence type="ECO:0000259" key="11">
    <source>
        <dbReference type="PROSITE" id="PS50893"/>
    </source>
</evidence>
<evidence type="ECO:0000256" key="5">
    <source>
        <dbReference type="ARBA" id="ARBA00022737"/>
    </source>
</evidence>
<dbReference type="InterPro" id="IPR050095">
    <property type="entry name" value="ECF_ABC_transporter_ATP-bd"/>
</dbReference>
<dbReference type="RefSeq" id="WP_002823044.1">
    <property type="nucleotide sequence ID" value="NZ_CP038451.1"/>
</dbReference>
<evidence type="ECO:0000313" key="12">
    <source>
        <dbReference type="EMBL" id="MDV7715002.1"/>
    </source>
</evidence>
<reference evidence="12" key="1">
    <citation type="submission" date="2019-10" db="EMBL/GenBank/DDBJ databases">
        <title>Malate fermentation in French cider.</title>
        <authorList>
            <person name="Cousin F.J."/>
            <person name="Medina Fernandez S."/>
            <person name="Misery B."/>
            <person name="Laplace J.-M."/>
            <person name="Cretenet M."/>
        </authorList>
    </citation>
    <scope>NUCLEOTIDE SEQUENCE</scope>
    <source>
        <strain evidence="12">UCMA15129</strain>
    </source>
</reference>
<dbReference type="GO" id="GO:0042626">
    <property type="term" value="F:ATPase-coupled transmembrane transporter activity"/>
    <property type="evidence" value="ECO:0007669"/>
    <property type="project" value="TreeGrafter"/>
</dbReference>
<dbReference type="EMBL" id="WERV01000003">
    <property type="protein sequence ID" value="MDV7715002.1"/>
    <property type="molecule type" value="Genomic_DNA"/>
</dbReference>
<comment type="caution">
    <text evidence="12">The sequence shown here is derived from an EMBL/GenBank/DDBJ whole genome shotgun (WGS) entry which is preliminary data.</text>
</comment>
<evidence type="ECO:0000256" key="8">
    <source>
        <dbReference type="ARBA" id="ARBA00022967"/>
    </source>
</evidence>
<feature type="domain" description="ABC transporter" evidence="11">
    <location>
        <begin position="224"/>
        <end position="423"/>
    </location>
</feature>
<keyword evidence="8" id="KW-1278">Translocase</keyword>
<keyword evidence="3" id="KW-0813">Transport</keyword>
<dbReference type="Pfam" id="PF00005">
    <property type="entry name" value="ABC_tran"/>
    <property type="match status" value="2"/>
</dbReference>
<keyword evidence="6" id="KW-0547">Nucleotide-binding</keyword>
<evidence type="ECO:0000256" key="9">
    <source>
        <dbReference type="ARBA" id="ARBA00023136"/>
    </source>
</evidence>
<keyword evidence="9" id="KW-0472">Membrane</keyword>
<comment type="subcellular location">
    <subcellularLocation>
        <location evidence="1">Cell membrane</location>
        <topology evidence="1">Peripheral membrane protein</topology>
    </subcellularLocation>
</comment>
<organism evidence="12 13">
    <name type="scientific">Oenococcus oeni</name>
    <name type="common">Leuconostoc oenos</name>
    <dbReference type="NCBI Taxonomy" id="1247"/>
    <lineage>
        <taxon>Bacteria</taxon>
        <taxon>Bacillati</taxon>
        <taxon>Bacillota</taxon>
        <taxon>Bacilli</taxon>
        <taxon>Lactobacillales</taxon>
        <taxon>Lactobacillaceae</taxon>
        <taxon>Oenococcus</taxon>
    </lineage>
</organism>
<protein>
    <submittedName>
        <fullName evidence="12">ATP-binding cassette domain-containing protein</fullName>
    </submittedName>
</protein>
<dbReference type="PANTHER" id="PTHR43553:SF23">
    <property type="entry name" value="ABC TRANSPORTER ATP-BINDING COMPONENT"/>
    <property type="match status" value="1"/>
</dbReference>
<sequence length="424" mass="48347">MAVIEFHNQDINVEKKIILKKVNLSIDAGEFILLSGVSGSGKTTFINKIVDEYQQTAARVFQNPDQQFTMETPLLELVFLLENLRFPSQKIGQKIDEILREFHLLDKKNQFVYTLSGGEQQRLALAEAANLKSDLVILDEPFASVDRKNIAFLLDKVKDLKKAGKTIIVADHNPLIYQGLANRIFLFENQKVKILEKNNFDDFYQGFRYRNNFHLKQAHGNPRIKIQNLSVGFSNRLLLDNLKTEILNQENVLISGENGSGKSTLLKSIAGLQKYEGKIKTYGRLSLAFQNSSDSFLKTTVDEEIQLSKKKAFNHYLDDQRQIERWLKKLSLDKLLESSVYTLSGGEQKKLQILLLVIQAPEIVLLDEPFSGLDKKSVLNLISLLQESRSTKIFISHQLFGLDKIISSAYLIKNKKLIKMENIS</sequence>
<dbReference type="AlphaFoldDB" id="A0AAJ2P2Z1"/>
<dbReference type="PROSITE" id="PS50893">
    <property type="entry name" value="ABC_TRANSPORTER_2"/>
    <property type="match status" value="2"/>
</dbReference>
<feature type="domain" description="ABC transporter" evidence="11">
    <location>
        <begin position="4"/>
        <end position="214"/>
    </location>
</feature>
<name>A0AAJ2P2Z1_OENOE</name>
<proteinExistence type="inferred from homology"/>
<dbReference type="Proteomes" id="UP001281024">
    <property type="component" value="Unassembled WGS sequence"/>
</dbReference>
<dbReference type="PANTHER" id="PTHR43553">
    <property type="entry name" value="HEAVY METAL TRANSPORTER"/>
    <property type="match status" value="1"/>
</dbReference>
<evidence type="ECO:0000256" key="2">
    <source>
        <dbReference type="ARBA" id="ARBA00005417"/>
    </source>
</evidence>
<dbReference type="Gene3D" id="3.40.50.300">
    <property type="entry name" value="P-loop containing nucleotide triphosphate hydrolases"/>
    <property type="match status" value="2"/>
</dbReference>
<dbReference type="GO" id="GO:0043190">
    <property type="term" value="C:ATP-binding cassette (ABC) transporter complex"/>
    <property type="evidence" value="ECO:0007669"/>
    <property type="project" value="TreeGrafter"/>
</dbReference>
<dbReference type="GO" id="GO:0005524">
    <property type="term" value="F:ATP binding"/>
    <property type="evidence" value="ECO:0007669"/>
    <property type="project" value="UniProtKB-KW"/>
</dbReference>
<evidence type="ECO:0000256" key="6">
    <source>
        <dbReference type="ARBA" id="ARBA00022741"/>
    </source>
</evidence>
<dbReference type="InterPro" id="IPR003593">
    <property type="entry name" value="AAA+_ATPase"/>
</dbReference>
<dbReference type="InterPro" id="IPR027417">
    <property type="entry name" value="P-loop_NTPase"/>
</dbReference>
<dbReference type="GO" id="GO:0016887">
    <property type="term" value="F:ATP hydrolysis activity"/>
    <property type="evidence" value="ECO:0007669"/>
    <property type="project" value="InterPro"/>
</dbReference>
<dbReference type="InterPro" id="IPR017871">
    <property type="entry name" value="ABC_transporter-like_CS"/>
</dbReference>
<keyword evidence="7 12" id="KW-0067">ATP-binding</keyword>
<dbReference type="SMART" id="SM00382">
    <property type="entry name" value="AAA"/>
    <property type="match status" value="2"/>
</dbReference>
<dbReference type="SUPFAM" id="SSF52540">
    <property type="entry name" value="P-loop containing nucleoside triphosphate hydrolases"/>
    <property type="match status" value="2"/>
</dbReference>
<evidence type="ECO:0000256" key="10">
    <source>
        <dbReference type="ARBA" id="ARBA00025157"/>
    </source>
</evidence>
<evidence type="ECO:0000256" key="3">
    <source>
        <dbReference type="ARBA" id="ARBA00022448"/>
    </source>
</evidence>
<accession>A0AAJ2P2Z1</accession>
<evidence type="ECO:0000256" key="4">
    <source>
        <dbReference type="ARBA" id="ARBA00022475"/>
    </source>
</evidence>
<keyword evidence="4" id="KW-1003">Cell membrane</keyword>